<name>A0A5C3MI90_9AGAR</name>
<dbReference type="Pfam" id="PF08487">
    <property type="entry name" value="VIT"/>
    <property type="match status" value="1"/>
</dbReference>
<proteinExistence type="predicted"/>
<dbReference type="PROSITE" id="PS51468">
    <property type="entry name" value="VIT"/>
    <property type="match status" value="1"/>
</dbReference>
<organism evidence="4 5">
    <name type="scientific">Crucibulum laeve</name>
    <dbReference type="NCBI Taxonomy" id="68775"/>
    <lineage>
        <taxon>Eukaryota</taxon>
        <taxon>Fungi</taxon>
        <taxon>Dikarya</taxon>
        <taxon>Basidiomycota</taxon>
        <taxon>Agaricomycotina</taxon>
        <taxon>Agaricomycetes</taxon>
        <taxon>Agaricomycetidae</taxon>
        <taxon>Agaricales</taxon>
        <taxon>Agaricineae</taxon>
        <taxon>Nidulariaceae</taxon>
        <taxon>Crucibulum</taxon>
    </lineage>
</organism>
<dbReference type="SMART" id="SM00609">
    <property type="entry name" value="VIT"/>
    <property type="match status" value="1"/>
</dbReference>
<dbReference type="InterPro" id="IPR002035">
    <property type="entry name" value="VWF_A"/>
</dbReference>
<evidence type="ECO:0000256" key="1">
    <source>
        <dbReference type="SAM" id="MobiDB-lite"/>
    </source>
</evidence>
<reference evidence="4 5" key="1">
    <citation type="journal article" date="2019" name="Nat. Ecol. Evol.">
        <title>Megaphylogeny resolves global patterns of mushroom evolution.</title>
        <authorList>
            <person name="Varga T."/>
            <person name="Krizsan K."/>
            <person name="Foldi C."/>
            <person name="Dima B."/>
            <person name="Sanchez-Garcia M."/>
            <person name="Sanchez-Ramirez S."/>
            <person name="Szollosi G.J."/>
            <person name="Szarkandi J.G."/>
            <person name="Papp V."/>
            <person name="Albert L."/>
            <person name="Andreopoulos W."/>
            <person name="Angelini C."/>
            <person name="Antonin V."/>
            <person name="Barry K.W."/>
            <person name="Bougher N.L."/>
            <person name="Buchanan P."/>
            <person name="Buyck B."/>
            <person name="Bense V."/>
            <person name="Catcheside P."/>
            <person name="Chovatia M."/>
            <person name="Cooper J."/>
            <person name="Damon W."/>
            <person name="Desjardin D."/>
            <person name="Finy P."/>
            <person name="Geml J."/>
            <person name="Haridas S."/>
            <person name="Hughes K."/>
            <person name="Justo A."/>
            <person name="Karasinski D."/>
            <person name="Kautmanova I."/>
            <person name="Kiss B."/>
            <person name="Kocsube S."/>
            <person name="Kotiranta H."/>
            <person name="LaButti K.M."/>
            <person name="Lechner B.E."/>
            <person name="Liimatainen K."/>
            <person name="Lipzen A."/>
            <person name="Lukacs Z."/>
            <person name="Mihaltcheva S."/>
            <person name="Morgado L.N."/>
            <person name="Niskanen T."/>
            <person name="Noordeloos M.E."/>
            <person name="Ohm R.A."/>
            <person name="Ortiz-Santana B."/>
            <person name="Ovrebo C."/>
            <person name="Racz N."/>
            <person name="Riley R."/>
            <person name="Savchenko A."/>
            <person name="Shiryaev A."/>
            <person name="Soop K."/>
            <person name="Spirin V."/>
            <person name="Szebenyi C."/>
            <person name="Tomsovsky M."/>
            <person name="Tulloss R.E."/>
            <person name="Uehling J."/>
            <person name="Grigoriev I.V."/>
            <person name="Vagvolgyi C."/>
            <person name="Papp T."/>
            <person name="Martin F.M."/>
            <person name="Miettinen O."/>
            <person name="Hibbett D.S."/>
            <person name="Nagy L.G."/>
        </authorList>
    </citation>
    <scope>NUCLEOTIDE SEQUENCE [LARGE SCALE GENOMIC DNA]</scope>
    <source>
        <strain evidence="4 5">CBS 166.37</strain>
    </source>
</reference>
<evidence type="ECO:0000313" key="4">
    <source>
        <dbReference type="EMBL" id="TFK40891.1"/>
    </source>
</evidence>
<dbReference type="AlphaFoldDB" id="A0A5C3MI90"/>
<dbReference type="InterPro" id="IPR013694">
    <property type="entry name" value="VIT"/>
</dbReference>
<dbReference type="SMART" id="SM00327">
    <property type="entry name" value="VWA"/>
    <property type="match status" value="1"/>
</dbReference>
<dbReference type="PANTHER" id="PTHR45737:SF6">
    <property type="entry name" value="VON WILLEBRAND FACTOR A DOMAIN-CONTAINING PROTEIN 5A"/>
    <property type="match status" value="1"/>
</dbReference>
<dbReference type="InterPro" id="IPR036465">
    <property type="entry name" value="vWFA_dom_sf"/>
</dbReference>
<keyword evidence="5" id="KW-1185">Reference proteome</keyword>
<dbReference type="Proteomes" id="UP000308652">
    <property type="component" value="Unassembled WGS sequence"/>
</dbReference>
<dbReference type="STRING" id="68775.A0A5C3MI90"/>
<gene>
    <name evidence="4" type="ORF">BDQ12DRAFT_600261</name>
</gene>
<feature type="region of interest" description="Disordered" evidence="1">
    <location>
        <begin position="743"/>
        <end position="771"/>
    </location>
</feature>
<feature type="region of interest" description="Disordered" evidence="1">
    <location>
        <begin position="186"/>
        <end position="212"/>
    </location>
</feature>
<feature type="region of interest" description="Disordered" evidence="1">
    <location>
        <begin position="689"/>
        <end position="710"/>
    </location>
</feature>
<evidence type="ECO:0008006" key="6">
    <source>
        <dbReference type="Google" id="ProtNLM"/>
    </source>
</evidence>
<dbReference type="Pfam" id="PF13768">
    <property type="entry name" value="VWA_3"/>
    <property type="match status" value="1"/>
</dbReference>
<evidence type="ECO:0000313" key="5">
    <source>
        <dbReference type="Proteomes" id="UP000308652"/>
    </source>
</evidence>
<dbReference type="SUPFAM" id="SSF53300">
    <property type="entry name" value="vWA-like"/>
    <property type="match status" value="1"/>
</dbReference>
<dbReference type="PANTHER" id="PTHR45737">
    <property type="entry name" value="VON WILLEBRAND FACTOR A DOMAIN-CONTAINING PROTEIN 5A"/>
    <property type="match status" value="1"/>
</dbReference>
<protein>
    <recommendedName>
        <fullName evidence="6">von Willebrand factor type A domain-containing protein</fullName>
    </recommendedName>
</protein>
<accession>A0A5C3MI90</accession>
<evidence type="ECO:0000259" key="3">
    <source>
        <dbReference type="PROSITE" id="PS51468"/>
    </source>
</evidence>
<feature type="domain" description="VIT" evidence="3">
    <location>
        <begin position="6"/>
        <end position="133"/>
    </location>
</feature>
<feature type="compositionally biased region" description="Polar residues" evidence="1">
    <location>
        <begin position="186"/>
        <end position="205"/>
    </location>
</feature>
<evidence type="ECO:0000259" key="2">
    <source>
        <dbReference type="PROSITE" id="PS50234"/>
    </source>
</evidence>
<feature type="domain" description="VWFA" evidence="2">
    <location>
        <begin position="277"/>
        <end position="462"/>
    </location>
</feature>
<sequence>MNPSGIIYSSTTLTPDIRSLPLKEVRIKALIVDVSARVTVTQVFTNPSDIATGRCKYCFPVPACAAICAFNMRTSDGRTLIGISKEKDLARDEYEQGIKSGKFAGMLEYVTDDISIGSILAQAVVETKLVYVMDLANEENPDEARFQLPMHIGQRYGIPPAALLDSDTHLSHTRIKLTADIQTSGPIKRISSPSHPNSISETKYSTHLGRPSRRRTTVKFRSSVYLEQDFVLIVHADGLDSPRCFAELKHNASHADTVAMQVTLVPKFLLPRITSQEYVFLVDRSGSMGGDRIETAKRTLVLLLRMLPTSGTSFNVFSFGYRSSSLWQRSCTYDQTSLLEATDHVDSMSANYGPGTEIRSALHHVLSSHGSAPQAVFVLTDGEAYDIDQTAMDVADFVTKAPSNAPIRVFTLGIGSTASSAMCEAIARAGNGICLFALDTESIVGKCARLFRAGRTPFLRNVVIDWGFPAKLESDPLPSVTFSNLRPNTRIIDTRPLPQLQQVPVKIQALHAGSRTTFFAILSMSQITIPEVVKLRGQLDSTGEPFEHHIPVRGLQLAGVDQSLPLIHTIAAWRLVQEHQIHRAPLPRALGVATDEEIRKSVIVQLGERYQLVTPFTSFVAVDSVESTSTATGIRDTFFSRALNNRRFRNVRQQDHTILPRLAAPSFLPAIVLDFLSFFSSQQPLQLHSHSTTSEDIPGAWPGTTRTSVLPTTSGLVEEDAEESGYTSAGTFSTLSSLEPHSDWSSWSDSSSDSQLSTASEHVAESPRIEPLSLAPEAERIQHVSIQHGMLKKDTRIQATQPIVQREILELLRLQHYDGSFRLNDSLRQIIGSRAVEAGAGVNGAAEDIWATVLAMTFIKKHMNSQKELLDDILMKINERLDGVSNIEDLMRRAEACFG</sequence>
<dbReference type="Gene3D" id="3.40.50.410">
    <property type="entry name" value="von Willebrand factor, type A domain"/>
    <property type="match status" value="1"/>
</dbReference>
<dbReference type="EMBL" id="ML213595">
    <property type="protein sequence ID" value="TFK40891.1"/>
    <property type="molecule type" value="Genomic_DNA"/>
</dbReference>
<dbReference type="PROSITE" id="PS50234">
    <property type="entry name" value="VWFA"/>
    <property type="match status" value="1"/>
</dbReference>
<feature type="compositionally biased region" description="Low complexity" evidence="1">
    <location>
        <begin position="743"/>
        <end position="754"/>
    </location>
</feature>
<dbReference type="OrthoDB" id="1729737at2759"/>